<evidence type="ECO:0000256" key="2">
    <source>
        <dbReference type="ARBA" id="ARBA00023157"/>
    </source>
</evidence>
<evidence type="ECO:0000313" key="3">
    <source>
        <dbReference type="EMBL" id="KAG5210168.1"/>
    </source>
</evidence>
<reference evidence="3 4" key="1">
    <citation type="submission" date="2020-12" db="EMBL/GenBank/DDBJ databases">
        <title>De novo assembly of Tibetan sheep genome.</title>
        <authorList>
            <person name="Li X."/>
        </authorList>
    </citation>
    <scope>NUCLEOTIDE SEQUENCE [LARGE SCALE GENOMIC DNA]</scope>
    <source>
        <tissue evidence="3">Heart</tissue>
    </source>
</reference>
<dbReference type="PANTHER" id="PTHR14949">
    <property type="entry name" value="EGF-LIKE-DOMAIN, MULTIPLE 7, 8"/>
    <property type="match status" value="1"/>
</dbReference>
<protein>
    <submittedName>
        <fullName evidence="3">Uncharacterized protein</fullName>
    </submittedName>
</protein>
<comment type="caution">
    <text evidence="3">The sequence shown here is derived from an EMBL/GenBank/DDBJ whole genome shotgun (WGS) entry which is preliminary data.</text>
</comment>
<keyword evidence="1" id="KW-0732">Signal</keyword>
<dbReference type="InterPro" id="IPR050969">
    <property type="entry name" value="Dev_Signal_Modulators"/>
</dbReference>
<evidence type="ECO:0000256" key="1">
    <source>
        <dbReference type="ARBA" id="ARBA00022729"/>
    </source>
</evidence>
<dbReference type="GO" id="GO:0005576">
    <property type="term" value="C:extracellular region"/>
    <property type="evidence" value="ECO:0007669"/>
    <property type="project" value="TreeGrafter"/>
</dbReference>
<evidence type="ECO:0000313" key="4">
    <source>
        <dbReference type="Proteomes" id="UP000664991"/>
    </source>
</evidence>
<dbReference type="GO" id="GO:0005102">
    <property type="term" value="F:signaling receptor binding"/>
    <property type="evidence" value="ECO:0007669"/>
    <property type="project" value="TreeGrafter"/>
</dbReference>
<dbReference type="PANTHER" id="PTHR14949:SF53">
    <property type="entry name" value="VON WILLEBRAND FACTOR D AND EGF DOMAIN-CONTAINING PROTEIN"/>
    <property type="match status" value="1"/>
</dbReference>
<name>A0A836A6V4_SHEEP</name>
<proteinExistence type="predicted"/>
<keyword evidence="2" id="KW-1015">Disulfide bond</keyword>
<dbReference type="EMBL" id="JAEMGP010000004">
    <property type="protein sequence ID" value="KAG5210168.1"/>
    <property type="molecule type" value="Genomic_DNA"/>
</dbReference>
<dbReference type="AlphaFoldDB" id="A0A836A6V4"/>
<dbReference type="GO" id="GO:0009986">
    <property type="term" value="C:cell surface"/>
    <property type="evidence" value="ECO:0007669"/>
    <property type="project" value="TreeGrafter"/>
</dbReference>
<gene>
    <name evidence="3" type="ORF">JEQ12_015362</name>
</gene>
<sequence length="199" mass="22089">MIALHVFLHQLQPELSTISEDGNEYQLRIESTVPIVCPIGFSELDQECKISLKLTTVDQGTEQLGLNLALSSCPVDLHQTSSCATGTCSQAFVYYTVVTDFSQDGNRVTNIVVEPRVHENFLWNSYISDSIQIRVKDVPTAYCYSFTDPHIITFDGSHKFTATVNRTFATWCELNPQSCNYENVLGCNQQHLTAAAAAA</sequence>
<accession>A0A836A6V4</accession>
<organism evidence="3 4">
    <name type="scientific">Ovis aries</name>
    <name type="common">Sheep</name>
    <dbReference type="NCBI Taxonomy" id="9940"/>
    <lineage>
        <taxon>Eukaryota</taxon>
        <taxon>Metazoa</taxon>
        <taxon>Chordata</taxon>
        <taxon>Craniata</taxon>
        <taxon>Vertebrata</taxon>
        <taxon>Euteleostomi</taxon>
        <taxon>Mammalia</taxon>
        <taxon>Eutheria</taxon>
        <taxon>Laurasiatheria</taxon>
        <taxon>Artiodactyla</taxon>
        <taxon>Ruminantia</taxon>
        <taxon>Pecora</taxon>
        <taxon>Bovidae</taxon>
        <taxon>Caprinae</taxon>
        <taxon>Ovis</taxon>
    </lineage>
</organism>
<dbReference type="Proteomes" id="UP000664991">
    <property type="component" value="Unassembled WGS sequence"/>
</dbReference>